<feature type="compositionally biased region" description="Basic residues" evidence="2">
    <location>
        <begin position="20"/>
        <end position="29"/>
    </location>
</feature>
<feature type="region of interest" description="Disordered" evidence="2">
    <location>
        <begin position="1"/>
        <end position="30"/>
    </location>
</feature>
<dbReference type="PANTHER" id="PTHR42070">
    <property type="entry name" value="FILAMENT ASSOCIATED PROTEIN, PUTATIVE (AFU_ORTHOLOGUE AFUA_8G06630)-RELATED"/>
    <property type="match status" value="1"/>
</dbReference>
<feature type="compositionally biased region" description="Basic residues" evidence="2">
    <location>
        <begin position="1"/>
        <end position="10"/>
    </location>
</feature>
<dbReference type="PANTHER" id="PTHR42070:SF1">
    <property type="entry name" value="FILAMENT ASSOCIATED PROTEIN, PUTATIVE (AFU_ORTHOLOGUE AFUA_8G06630)-RELATED"/>
    <property type="match status" value="1"/>
</dbReference>
<proteinExistence type="predicted"/>
<dbReference type="CDD" id="cd14688">
    <property type="entry name" value="bZIP_YAP"/>
    <property type="match status" value="1"/>
</dbReference>
<dbReference type="Proteomes" id="UP001152024">
    <property type="component" value="Unassembled WGS sequence"/>
</dbReference>
<evidence type="ECO:0000256" key="1">
    <source>
        <dbReference type="SAM" id="Coils"/>
    </source>
</evidence>
<reference evidence="3" key="1">
    <citation type="submission" date="2022-09" db="EMBL/GenBank/DDBJ databases">
        <title>Fusarium specimens isolated from Avocado Roots.</title>
        <authorList>
            <person name="Stajich J."/>
            <person name="Roper C."/>
            <person name="Heimlech-Rivalta G."/>
        </authorList>
    </citation>
    <scope>NUCLEOTIDE SEQUENCE</scope>
    <source>
        <strain evidence="3">CF00095</strain>
    </source>
</reference>
<accession>A0ABQ8QXU3</accession>
<evidence type="ECO:0000313" key="3">
    <source>
        <dbReference type="EMBL" id="KAJ4114775.1"/>
    </source>
</evidence>
<dbReference type="EMBL" id="JAOQBH010000028">
    <property type="protein sequence ID" value="KAJ4114775.1"/>
    <property type="molecule type" value="Genomic_DNA"/>
</dbReference>
<keyword evidence="4" id="KW-1185">Reference proteome</keyword>
<comment type="caution">
    <text evidence="3">The sequence shown here is derived from an EMBL/GenBank/DDBJ whole genome shotgun (WGS) entry which is preliminary data.</text>
</comment>
<gene>
    <name evidence="3" type="ORF">NW768_011329</name>
</gene>
<keyword evidence="1" id="KW-0175">Coiled coil</keyword>
<dbReference type="Gene3D" id="1.20.5.170">
    <property type="match status" value="1"/>
</dbReference>
<protein>
    <recommendedName>
        <fullName evidence="5">BZIP domain-containing protein</fullName>
    </recommendedName>
</protein>
<name>A0ABQ8QXU3_FUSEQ</name>
<dbReference type="SUPFAM" id="SSF57959">
    <property type="entry name" value="Leucine zipper domain"/>
    <property type="match status" value="1"/>
</dbReference>
<organism evidence="3 4">
    <name type="scientific">Fusarium equiseti</name>
    <name type="common">Fusarium scirpi</name>
    <dbReference type="NCBI Taxonomy" id="61235"/>
    <lineage>
        <taxon>Eukaryota</taxon>
        <taxon>Fungi</taxon>
        <taxon>Dikarya</taxon>
        <taxon>Ascomycota</taxon>
        <taxon>Pezizomycotina</taxon>
        <taxon>Sordariomycetes</taxon>
        <taxon>Hypocreomycetidae</taxon>
        <taxon>Hypocreales</taxon>
        <taxon>Nectriaceae</taxon>
        <taxon>Fusarium</taxon>
        <taxon>Fusarium incarnatum-equiseti species complex</taxon>
    </lineage>
</organism>
<sequence length="235" mass="25691">MPQAKAKRVSAQHTRDRVRNNQRQHRARRRDYIATLEGKLEEAERTISNLRKQIKDLEDGNSALGAALPKGNMDSTVASASDSMNLGMVVGSATENHDFAEPVLGNSLASHTDPFIISPTLTPAPIFTYSTPGHSSEPTNHEASRYSLPSLQISSSTPTFLTTNSSCQESTILCSEAYILIAHQNHKGLSESAIAAFLWPSFRASTFPNEGCRVATNSLYTLLSFISNPFDIHRS</sequence>
<evidence type="ECO:0000313" key="4">
    <source>
        <dbReference type="Proteomes" id="UP001152024"/>
    </source>
</evidence>
<dbReference type="InterPro" id="IPR046347">
    <property type="entry name" value="bZIP_sf"/>
</dbReference>
<evidence type="ECO:0008006" key="5">
    <source>
        <dbReference type="Google" id="ProtNLM"/>
    </source>
</evidence>
<evidence type="ECO:0000256" key="2">
    <source>
        <dbReference type="SAM" id="MobiDB-lite"/>
    </source>
</evidence>
<feature type="coiled-coil region" evidence="1">
    <location>
        <begin position="33"/>
        <end position="60"/>
    </location>
</feature>